<organism evidence="2 3">
    <name type="scientific">Digitaria exilis</name>
    <dbReference type="NCBI Taxonomy" id="1010633"/>
    <lineage>
        <taxon>Eukaryota</taxon>
        <taxon>Viridiplantae</taxon>
        <taxon>Streptophyta</taxon>
        <taxon>Embryophyta</taxon>
        <taxon>Tracheophyta</taxon>
        <taxon>Spermatophyta</taxon>
        <taxon>Magnoliopsida</taxon>
        <taxon>Liliopsida</taxon>
        <taxon>Poales</taxon>
        <taxon>Poaceae</taxon>
        <taxon>PACMAD clade</taxon>
        <taxon>Panicoideae</taxon>
        <taxon>Panicodae</taxon>
        <taxon>Paniceae</taxon>
        <taxon>Anthephorinae</taxon>
        <taxon>Digitaria</taxon>
    </lineage>
</organism>
<proteinExistence type="predicted"/>
<keyword evidence="3" id="KW-1185">Reference proteome</keyword>
<dbReference type="EMBL" id="JACEFO010002455">
    <property type="protein sequence ID" value="KAF8659556.1"/>
    <property type="molecule type" value="Genomic_DNA"/>
</dbReference>
<name>A0A835AFT1_9POAL</name>
<feature type="chain" id="PRO_5032534267" description="Secreted protein" evidence="1">
    <location>
        <begin position="24"/>
        <end position="102"/>
    </location>
</feature>
<evidence type="ECO:0000313" key="2">
    <source>
        <dbReference type="EMBL" id="KAF8659556.1"/>
    </source>
</evidence>
<evidence type="ECO:0008006" key="4">
    <source>
        <dbReference type="Google" id="ProtNLM"/>
    </source>
</evidence>
<evidence type="ECO:0000256" key="1">
    <source>
        <dbReference type="SAM" id="SignalP"/>
    </source>
</evidence>
<reference evidence="2" key="1">
    <citation type="submission" date="2020-07" db="EMBL/GenBank/DDBJ databases">
        <title>Genome sequence and genetic diversity analysis of an under-domesticated orphan crop, white fonio (Digitaria exilis).</title>
        <authorList>
            <person name="Bennetzen J.L."/>
            <person name="Chen S."/>
            <person name="Ma X."/>
            <person name="Wang X."/>
            <person name="Yssel A.E.J."/>
            <person name="Chaluvadi S.R."/>
            <person name="Johnson M."/>
            <person name="Gangashetty P."/>
            <person name="Hamidou F."/>
            <person name="Sanogo M.D."/>
            <person name="Zwaenepoel A."/>
            <person name="Wallace J."/>
            <person name="Van De Peer Y."/>
            <person name="Van Deynze A."/>
        </authorList>
    </citation>
    <scope>NUCLEOTIDE SEQUENCE</scope>
    <source>
        <tissue evidence="2">Leaves</tissue>
    </source>
</reference>
<accession>A0A835AFT1</accession>
<dbReference type="Proteomes" id="UP000636709">
    <property type="component" value="Unassembled WGS sequence"/>
</dbReference>
<comment type="caution">
    <text evidence="2">The sequence shown here is derived from an EMBL/GenBank/DDBJ whole genome shotgun (WGS) entry which is preliminary data.</text>
</comment>
<protein>
    <recommendedName>
        <fullName evidence="4">Secreted protein</fullName>
    </recommendedName>
</protein>
<feature type="signal peptide" evidence="1">
    <location>
        <begin position="1"/>
        <end position="23"/>
    </location>
</feature>
<evidence type="ECO:0000313" key="3">
    <source>
        <dbReference type="Proteomes" id="UP000636709"/>
    </source>
</evidence>
<gene>
    <name evidence="2" type="ORF">HU200_058308</name>
</gene>
<keyword evidence="1" id="KW-0732">Signal</keyword>
<dbReference type="AlphaFoldDB" id="A0A835AFT1"/>
<sequence>MTVGLSFSLLALLLLALRLPLNGNIGLSKETLLPPPSRCRFIVILSLLLVSIIRHPLLSLATRFNLSISSLKNPNPSYSNSPLELTMPLCFVDPAPFMPRGF</sequence>